<organism evidence="3 4">
    <name type="scientific">Beauveria brongniartii RCEF 3172</name>
    <dbReference type="NCBI Taxonomy" id="1081107"/>
    <lineage>
        <taxon>Eukaryota</taxon>
        <taxon>Fungi</taxon>
        <taxon>Dikarya</taxon>
        <taxon>Ascomycota</taxon>
        <taxon>Pezizomycotina</taxon>
        <taxon>Sordariomycetes</taxon>
        <taxon>Hypocreomycetidae</taxon>
        <taxon>Hypocreales</taxon>
        <taxon>Cordycipitaceae</taxon>
        <taxon>Beauveria</taxon>
        <taxon>Beauveria brongniartii</taxon>
    </lineage>
</organism>
<keyword evidence="1" id="KW-0812">Transmembrane</keyword>
<keyword evidence="1" id="KW-0472">Membrane</keyword>
<evidence type="ECO:0000256" key="1">
    <source>
        <dbReference type="SAM" id="Phobius"/>
    </source>
</evidence>
<protein>
    <submittedName>
        <fullName evidence="3">Uncharacterized protein</fullName>
    </submittedName>
</protein>
<proteinExistence type="predicted"/>
<comment type="caution">
    <text evidence="3">The sequence shown here is derived from an EMBL/GenBank/DDBJ whole genome shotgun (WGS) entry which is preliminary data.</text>
</comment>
<reference evidence="3 4" key="1">
    <citation type="journal article" date="2016" name="Genome Biol. Evol.">
        <title>Divergent and convergent evolution of fungal pathogenicity.</title>
        <authorList>
            <person name="Shang Y."/>
            <person name="Xiao G."/>
            <person name="Zheng P."/>
            <person name="Cen K."/>
            <person name="Zhan S."/>
            <person name="Wang C."/>
        </authorList>
    </citation>
    <scope>NUCLEOTIDE SEQUENCE [LARGE SCALE GENOMIC DNA]</scope>
    <source>
        <strain evidence="3 4">RCEF 3172</strain>
    </source>
</reference>
<gene>
    <name evidence="3" type="ORF">BBO_06879</name>
</gene>
<evidence type="ECO:0000313" key="3">
    <source>
        <dbReference type="EMBL" id="OAA39026.1"/>
    </source>
</evidence>
<dbReference type="AlphaFoldDB" id="A0A167AL27"/>
<feature type="signal peptide" evidence="2">
    <location>
        <begin position="1"/>
        <end position="18"/>
    </location>
</feature>
<feature type="chain" id="PRO_5007883705" evidence="2">
    <location>
        <begin position="19"/>
        <end position="389"/>
    </location>
</feature>
<feature type="transmembrane region" description="Helical" evidence="1">
    <location>
        <begin position="366"/>
        <end position="388"/>
    </location>
</feature>
<keyword evidence="2" id="KW-0732">Signal</keyword>
<sequence>MRVSAIFTVASGIAAVSAADCAAAGDYDSQGRYSCNPAHQYPNGQTCKEIDGCPLLADANGQAIVKSTCAAAGDYDDKGRYSCNPAHQYPNGQSCKTIDGCPLLVDASGQPIVKATGTATSSAAQPTLTCAAAGDYDSKGRYSCNPAHQYPNGQTCKEIDGCPLLADASGQPIYKSTCAAPGDYDSQGRYSCNPAHQYPNGQSCKTVEGCPLLVDANGQPIVKATGTATSSAAQPTSTCAAPGDYDSKGRYSCNPAHQYPNGQACKVIDGCPLLCDASGNAIATGTVTSSAGAKPTSTGTPSKCAAPGDYDSKGRYSCNPAHQYPNGQTCKIIDNCPLLCDASGKPIVKPTGTGSGNNGKPTNVPIVVGAGSVLTGGMAMVAAAVVAAI</sequence>
<dbReference type="Proteomes" id="UP000076863">
    <property type="component" value="Unassembled WGS sequence"/>
</dbReference>
<evidence type="ECO:0000313" key="4">
    <source>
        <dbReference type="Proteomes" id="UP000076863"/>
    </source>
</evidence>
<keyword evidence="4" id="KW-1185">Reference proteome</keyword>
<keyword evidence="1" id="KW-1133">Transmembrane helix</keyword>
<dbReference type="EMBL" id="AZHA01000024">
    <property type="protein sequence ID" value="OAA39026.1"/>
    <property type="molecule type" value="Genomic_DNA"/>
</dbReference>
<accession>A0A167AL27</accession>
<evidence type="ECO:0000256" key="2">
    <source>
        <dbReference type="SAM" id="SignalP"/>
    </source>
</evidence>
<dbReference type="OrthoDB" id="3836772at2759"/>
<name>A0A167AL27_9HYPO</name>